<protein>
    <submittedName>
        <fullName evidence="2">Uncharacterized protein</fullName>
    </submittedName>
</protein>
<feature type="signal peptide" evidence="1">
    <location>
        <begin position="1"/>
        <end position="18"/>
    </location>
</feature>
<keyword evidence="3" id="KW-1185">Reference proteome</keyword>
<dbReference type="AlphaFoldDB" id="A0A166XLW4"/>
<feature type="chain" id="PRO_5007882365" evidence="1">
    <location>
        <begin position="19"/>
        <end position="112"/>
    </location>
</feature>
<dbReference type="EMBL" id="AUYB01000094">
    <property type="protein sequence ID" value="KZN40553.1"/>
    <property type="molecule type" value="Genomic_DNA"/>
</dbReference>
<accession>A0A166XLW4</accession>
<dbReference type="PATRIC" id="fig|1365250.3.peg.1507"/>
<proteinExistence type="predicted"/>
<sequence>MKKLIFCALGLISLNLSALEQSAYTTIKAMQVYPDYGGGDFTLRLETPAAKCKGYWIGKNSPAYDVTVSLLLAAYHAGTKVSVFGHDEDTARWAGTTTHFCKIYTVASEKGR</sequence>
<organism evidence="2 3">
    <name type="scientific">Pseudoalteromonas luteoviolacea DSM 6061</name>
    <dbReference type="NCBI Taxonomy" id="1365250"/>
    <lineage>
        <taxon>Bacteria</taxon>
        <taxon>Pseudomonadati</taxon>
        <taxon>Pseudomonadota</taxon>
        <taxon>Gammaproteobacteria</taxon>
        <taxon>Alteromonadales</taxon>
        <taxon>Pseudoalteromonadaceae</taxon>
        <taxon>Pseudoalteromonas</taxon>
    </lineage>
</organism>
<comment type="caution">
    <text evidence="2">The sequence shown here is derived from an EMBL/GenBank/DDBJ whole genome shotgun (WGS) entry which is preliminary data.</text>
</comment>
<evidence type="ECO:0000313" key="3">
    <source>
        <dbReference type="Proteomes" id="UP000076643"/>
    </source>
</evidence>
<reference evidence="2 3" key="1">
    <citation type="submission" date="2013-07" db="EMBL/GenBank/DDBJ databases">
        <title>Comparative Genomic and Metabolomic Analysis of Twelve Strains of Pseudoalteromonas luteoviolacea.</title>
        <authorList>
            <person name="Vynne N.G."/>
            <person name="Mansson M."/>
            <person name="Gram L."/>
        </authorList>
    </citation>
    <scope>NUCLEOTIDE SEQUENCE [LARGE SCALE GENOMIC DNA]</scope>
    <source>
        <strain evidence="2 3">DSM 6061</strain>
    </source>
</reference>
<name>A0A166XLW4_9GAMM</name>
<dbReference type="RefSeq" id="WP_063357116.1">
    <property type="nucleotide sequence ID" value="NZ_AQHB01000049.1"/>
</dbReference>
<evidence type="ECO:0000313" key="2">
    <source>
        <dbReference type="EMBL" id="KZN40553.1"/>
    </source>
</evidence>
<evidence type="ECO:0000256" key="1">
    <source>
        <dbReference type="SAM" id="SignalP"/>
    </source>
</evidence>
<keyword evidence="1" id="KW-0732">Signal</keyword>
<dbReference type="Proteomes" id="UP000076643">
    <property type="component" value="Unassembled WGS sequence"/>
</dbReference>
<gene>
    <name evidence="2" type="ORF">N475_11415</name>
</gene>